<gene>
    <name evidence="1" type="ORF">GOEFS_062_00330</name>
</gene>
<dbReference type="Proteomes" id="UP000035034">
    <property type="component" value="Unassembled WGS sequence"/>
</dbReference>
<evidence type="ECO:0000313" key="2">
    <source>
        <dbReference type="Proteomes" id="UP000035034"/>
    </source>
</evidence>
<dbReference type="RefSeq" id="WP_007318060.1">
    <property type="nucleotide sequence ID" value="NZ_BAEH01000062.1"/>
</dbReference>
<reference evidence="1 2" key="1">
    <citation type="submission" date="2011-12" db="EMBL/GenBank/DDBJ databases">
        <title>Whole genome shotgun sequence of Gordonia effusa NBRC 100432.</title>
        <authorList>
            <person name="Yoshida I."/>
            <person name="Takarada H."/>
            <person name="Hosoyama A."/>
            <person name="Tsuchikane K."/>
            <person name="Katsumata H."/>
            <person name="Yamazaki S."/>
            <person name="Fujita N."/>
        </authorList>
    </citation>
    <scope>NUCLEOTIDE SEQUENCE [LARGE SCALE GENOMIC DNA]</scope>
    <source>
        <strain evidence="1 2">NBRC 100432</strain>
    </source>
</reference>
<evidence type="ECO:0000313" key="1">
    <source>
        <dbReference type="EMBL" id="GAB18724.1"/>
    </source>
</evidence>
<dbReference type="AlphaFoldDB" id="H0R0X3"/>
<sequence length="181" mass="19966">MSDREISVDTSGKAAGAITIDQLSQLDYAELDALFRRSSAPASLAALGNDAGGRALAVRGADHGRIARAIRAVEGSRLFPWVGKTLTWEPDGKTGSGTNRVQFGRQWFPYNLRFGQSIIDQRASIVFDYDHPGNNALGRKLYNELREVSPGLFLGPVTWRKRDGSRRQLMWFAVKAPDDSE</sequence>
<name>H0R0X3_9ACTN</name>
<proteinExistence type="predicted"/>
<keyword evidence="2" id="KW-1185">Reference proteome</keyword>
<protein>
    <submittedName>
        <fullName evidence="1">Uncharacterized protein</fullName>
    </submittedName>
</protein>
<dbReference type="EMBL" id="BAEH01000062">
    <property type="protein sequence ID" value="GAB18724.1"/>
    <property type="molecule type" value="Genomic_DNA"/>
</dbReference>
<dbReference type="OrthoDB" id="119229at2"/>
<comment type="caution">
    <text evidence="1">The sequence shown here is derived from an EMBL/GenBank/DDBJ whole genome shotgun (WGS) entry which is preliminary data.</text>
</comment>
<organism evidence="1 2">
    <name type="scientific">Gordonia effusa NBRC 100432</name>
    <dbReference type="NCBI Taxonomy" id="1077974"/>
    <lineage>
        <taxon>Bacteria</taxon>
        <taxon>Bacillati</taxon>
        <taxon>Actinomycetota</taxon>
        <taxon>Actinomycetes</taxon>
        <taxon>Mycobacteriales</taxon>
        <taxon>Gordoniaceae</taxon>
        <taxon>Gordonia</taxon>
    </lineage>
</organism>
<accession>H0R0X3</accession>